<protein>
    <submittedName>
        <fullName evidence="1">(thale cress) hypothetical protein</fullName>
    </submittedName>
</protein>
<evidence type="ECO:0000313" key="2">
    <source>
        <dbReference type="Proteomes" id="UP000516314"/>
    </source>
</evidence>
<sequence length="139" mass="16086">MRMVQLLFKFLIQVGATFVELSRNEIGNKNLLLLIHHAGSLLLSMFGSFSNYPVQKFLDMLDERCLTLIASEFDSYFENLVKDRVGNYVVQRLIWGFKRTGIDLPHSLTSVLVTRSIHLCKHRYGYQVIEAFDRSTRLA</sequence>
<accession>A0A7G2ESC5</accession>
<organism evidence="1 2">
    <name type="scientific">Arabidopsis thaliana</name>
    <name type="common">Mouse-ear cress</name>
    <dbReference type="NCBI Taxonomy" id="3702"/>
    <lineage>
        <taxon>Eukaryota</taxon>
        <taxon>Viridiplantae</taxon>
        <taxon>Streptophyta</taxon>
        <taxon>Embryophyta</taxon>
        <taxon>Tracheophyta</taxon>
        <taxon>Spermatophyta</taxon>
        <taxon>Magnoliopsida</taxon>
        <taxon>eudicotyledons</taxon>
        <taxon>Gunneridae</taxon>
        <taxon>Pentapetalae</taxon>
        <taxon>rosids</taxon>
        <taxon>malvids</taxon>
        <taxon>Brassicales</taxon>
        <taxon>Brassicaceae</taxon>
        <taxon>Camelineae</taxon>
        <taxon>Arabidopsis</taxon>
    </lineage>
</organism>
<dbReference type="AlphaFoldDB" id="A0A7G2ESC5"/>
<evidence type="ECO:0000313" key="1">
    <source>
        <dbReference type="EMBL" id="CAD5324008.1"/>
    </source>
</evidence>
<dbReference type="InterPro" id="IPR011989">
    <property type="entry name" value="ARM-like"/>
</dbReference>
<name>A0A7G2ESC5_ARATH</name>
<dbReference type="EMBL" id="LR881468">
    <property type="protein sequence ID" value="CAD5324008.1"/>
    <property type="molecule type" value="Genomic_DNA"/>
</dbReference>
<dbReference type="SUPFAM" id="SSF48371">
    <property type="entry name" value="ARM repeat"/>
    <property type="match status" value="1"/>
</dbReference>
<reference evidence="1 2" key="1">
    <citation type="submission" date="2020-09" db="EMBL/GenBank/DDBJ databases">
        <authorList>
            <person name="Ashkenazy H."/>
        </authorList>
    </citation>
    <scope>NUCLEOTIDE SEQUENCE [LARGE SCALE GENOMIC DNA]</scope>
    <source>
        <strain evidence="2">cv. Cdm-0</strain>
    </source>
</reference>
<dbReference type="InterPro" id="IPR016024">
    <property type="entry name" value="ARM-type_fold"/>
</dbReference>
<dbReference type="Gene3D" id="1.25.10.10">
    <property type="entry name" value="Leucine-rich Repeat Variant"/>
    <property type="match status" value="1"/>
</dbReference>
<gene>
    <name evidence="1" type="ORF">AT9943_LOCUS11927</name>
</gene>
<proteinExistence type="predicted"/>
<dbReference type="Proteomes" id="UP000516314">
    <property type="component" value="Chromosome 3"/>
</dbReference>